<dbReference type="PRINTS" id="PR00320">
    <property type="entry name" value="GPROTEINBRPT"/>
</dbReference>
<dbReference type="Ensembl" id="ENSCSAVT00000005957.1">
    <property type="protein sequence ID" value="ENSCSAVP00000005882.1"/>
    <property type="gene ID" value="ENSCSAVG00000003517.1"/>
</dbReference>
<reference evidence="4" key="2">
    <citation type="submission" date="2025-08" db="UniProtKB">
        <authorList>
            <consortium name="Ensembl"/>
        </authorList>
    </citation>
    <scope>IDENTIFICATION</scope>
</reference>
<evidence type="ECO:0000256" key="2">
    <source>
        <dbReference type="ARBA" id="ARBA00022737"/>
    </source>
</evidence>
<evidence type="ECO:0000313" key="4">
    <source>
        <dbReference type="Ensembl" id="ENSCSAVP00000005882.1"/>
    </source>
</evidence>
<organism evidence="4 5">
    <name type="scientific">Ciona savignyi</name>
    <name type="common">Pacific transparent sea squirt</name>
    <dbReference type="NCBI Taxonomy" id="51511"/>
    <lineage>
        <taxon>Eukaryota</taxon>
        <taxon>Metazoa</taxon>
        <taxon>Chordata</taxon>
        <taxon>Tunicata</taxon>
        <taxon>Ascidiacea</taxon>
        <taxon>Phlebobranchia</taxon>
        <taxon>Cionidae</taxon>
        <taxon>Ciona</taxon>
    </lineage>
</organism>
<dbReference type="Gene3D" id="2.130.10.10">
    <property type="entry name" value="YVTN repeat-like/Quinoprotein amine dehydrogenase"/>
    <property type="match status" value="2"/>
</dbReference>
<dbReference type="Pfam" id="PF00400">
    <property type="entry name" value="WD40"/>
    <property type="match status" value="3"/>
</dbReference>
<dbReference type="PROSITE" id="PS50294">
    <property type="entry name" value="WD_REPEATS_REGION"/>
    <property type="match status" value="1"/>
</dbReference>
<dbReference type="InterPro" id="IPR019775">
    <property type="entry name" value="WD40_repeat_CS"/>
</dbReference>
<dbReference type="GO" id="GO:0034045">
    <property type="term" value="C:phagophore assembly site membrane"/>
    <property type="evidence" value="ECO:0007669"/>
    <property type="project" value="TreeGrafter"/>
</dbReference>
<dbReference type="PROSITE" id="PS50082">
    <property type="entry name" value="WD_REPEATS_2"/>
    <property type="match status" value="2"/>
</dbReference>
<sequence length="205" mass="22109">TLTGHGGKVLAARFLGSIHRLASGSNDRTVKVWDVRAGSCVRTFMAGSSCNDIVSADDADCLASGHFDRKVRIWDARVSGQAQNEIVVGGRVTSIDMPLDKTSLVCCTKDHTLEVIDLRKSCVVHVFRDDCFKVATDQTRCAYSNDGAYVGVGSSDGSVLAWNVKSGRLEANSKEHNDPVISCNWTGGQLVSGDKNKQCVLWSEI</sequence>
<dbReference type="InterPro" id="IPR015943">
    <property type="entry name" value="WD40/YVTN_repeat-like_dom_sf"/>
</dbReference>
<dbReference type="GeneTree" id="ENSGT00940000153936"/>
<dbReference type="PANTHER" id="PTHR19878">
    <property type="entry name" value="AUTOPHAGY PROTEIN 16-LIKE"/>
    <property type="match status" value="1"/>
</dbReference>
<dbReference type="HOGENOM" id="CLU_000288_57_10_1"/>
<evidence type="ECO:0000256" key="1">
    <source>
        <dbReference type="ARBA" id="ARBA00022574"/>
    </source>
</evidence>
<dbReference type="AlphaFoldDB" id="H2YKN0"/>
<dbReference type="PROSITE" id="PS00678">
    <property type="entry name" value="WD_REPEATS_1"/>
    <property type="match status" value="1"/>
</dbReference>
<evidence type="ECO:0000256" key="3">
    <source>
        <dbReference type="PROSITE-ProRule" id="PRU00221"/>
    </source>
</evidence>
<dbReference type="GO" id="GO:0034274">
    <property type="term" value="C:Atg12-Atg5-Atg16 complex"/>
    <property type="evidence" value="ECO:0007669"/>
    <property type="project" value="TreeGrafter"/>
</dbReference>
<dbReference type="STRING" id="51511.ENSCSAVP00000005882"/>
<dbReference type="SMART" id="SM00320">
    <property type="entry name" value="WD40"/>
    <property type="match status" value="5"/>
</dbReference>
<feature type="repeat" description="WD" evidence="3">
    <location>
        <begin position="142"/>
        <end position="172"/>
    </location>
</feature>
<dbReference type="Proteomes" id="UP000007875">
    <property type="component" value="Unassembled WGS sequence"/>
</dbReference>
<dbReference type="InterPro" id="IPR020472">
    <property type="entry name" value="WD40_PAC1"/>
</dbReference>
<dbReference type="PANTHER" id="PTHR19878:SF8">
    <property type="entry name" value="AUTOPHAGY-RELATED 16, ISOFORM F"/>
    <property type="match status" value="1"/>
</dbReference>
<keyword evidence="1 3" id="KW-0853">WD repeat</keyword>
<dbReference type="InterPro" id="IPR036322">
    <property type="entry name" value="WD40_repeat_dom_sf"/>
</dbReference>
<dbReference type="InterPro" id="IPR045160">
    <property type="entry name" value="ATG16"/>
</dbReference>
<accession>H2YKN0</accession>
<dbReference type="GO" id="GO:0000045">
    <property type="term" value="P:autophagosome assembly"/>
    <property type="evidence" value="ECO:0007669"/>
    <property type="project" value="InterPro"/>
</dbReference>
<dbReference type="OMA" id="ACVETKF"/>
<dbReference type="GO" id="GO:0043495">
    <property type="term" value="F:protein-membrane adaptor activity"/>
    <property type="evidence" value="ECO:0007669"/>
    <property type="project" value="TreeGrafter"/>
</dbReference>
<dbReference type="eggNOG" id="KOG0288">
    <property type="taxonomic scope" value="Eukaryota"/>
</dbReference>
<reference evidence="4" key="3">
    <citation type="submission" date="2025-09" db="UniProtKB">
        <authorList>
            <consortium name="Ensembl"/>
        </authorList>
    </citation>
    <scope>IDENTIFICATION</scope>
</reference>
<dbReference type="InParanoid" id="H2YKN0"/>
<name>H2YKN0_CIOSA</name>
<reference evidence="5" key="1">
    <citation type="submission" date="2003-08" db="EMBL/GenBank/DDBJ databases">
        <authorList>
            <person name="Birren B."/>
            <person name="Nusbaum C."/>
            <person name="Abebe A."/>
            <person name="Abouelleil A."/>
            <person name="Adekoya E."/>
            <person name="Ait-zahra M."/>
            <person name="Allen N."/>
            <person name="Allen T."/>
            <person name="An P."/>
            <person name="Anderson M."/>
            <person name="Anderson S."/>
            <person name="Arachchi H."/>
            <person name="Armbruster J."/>
            <person name="Bachantsang P."/>
            <person name="Baldwin J."/>
            <person name="Barry A."/>
            <person name="Bayul T."/>
            <person name="Blitshsteyn B."/>
            <person name="Bloom T."/>
            <person name="Blye J."/>
            <person name="Boguslavskiy L."/>
            <person name="Borowsky M."/>
            <person name="Boukhgalter B."/>
            <person name="Brunache A."/>
            <person name="Butler J."/>
            <person name="Calixte N."/>
            <person name="Calvo S."/>
            <person name="Camarata J."/>
            <person name="Campo K."/>
            <person name="Chang J."/>
            <person name="Cheshatsang Y."/>
            <person name="Citroen M."/>
            <person name="Collymore A."/>
            <person name="Considine T."/>
            <person name="Cook A."/>
            <person name="Cooke P."/>
            <person name="Corum B."/>
            <person name="Cuomo C."/>
            <person name="David R."/>
            <person name="Dawoe T."/>
            <person name="Degray S."/>
            <person name="Dodge S."/>
            <person name="Dooley K."/>
            <person name="Dorje P."/>
            <person name="Dorjee K."/>
            <person name="Dorris L."/>
            <person name="Duffey N."/>
            <person name="Dupes A."/>
            <person name="Elkins T."/>
            <person name="Engels R."/>
            <person name="Erickson J."/>
            <person name="Farina A."/>
            <person name="Faro S."/>
            <person name="Ferreira P."/>
            <person name="Fischer H."/>
            <person name="Fitzgerald M."/>
            <person name="Foley K."/>
            <person name="Gage D."/>
            <person name="Galagan J."/>
            <person name="Gearin G."/>
            <person name="Gnerre S."/>
            <person name="Gnirke A."/>
            <person name="Goyette A."/>
            <person name="Graham J."/>
            <person name="Grandbois E."/>
            <person name="Gyaltsen K."/>
            <person name="Hafez N."/>
            <person name="Hagopian D."/>
            <person name="Hagos B."/>
            <person name="Hall J."/>
            <person name="Hatcher B."/>
            <person name="Heller A."/>
            <person name="Higgins H."/>
            <person name="Honan T."/>
            <person name="Horn A."/>
            <person name="Houde N."/>
            <person name="Hughes L."/>
            <person name="Hulme W."/>
            <person name="Husby E."/>
            <person name="Iliev I."/>
            <person name="Jaffe D."/>
            <person name="Jones C."/>
            <person name="Kamal M."/>
            <person name="Kamat A."/>
            <person name="Kamvysselis M."/>
            <person name="Karlsson E."/>
            <person name="Kells C."/>
            <person name="Kieu A."/>
            <person name="Kisner P."/>
            <person name="Kodira C."/>
            <person name="Kulbokas E."/>
            <person name="Labutti K."/>
            <person name="Lama D."/>
            <person name="Landers T."/>
            <person name="Leger J."/>
            <person name="Levine S."/>
            <person name="Lewis D."/>
            <person name="Lewis T."/>
            <person name="Lindblad-toh K."/>
            <person name="Liu X."/>
            <person name="Lokyitsang T."/>
            <person name="Lokyitsang Y."/>
            <person name="Lucien O."/>
            <person name="Lui A."/>
            <person name="Ma L.J."/>
            <person name="Mabbitt R."/>
            <person name="Macdonald J."/>
            <person name="Maclean C."/>
            <person name="Major J."/>
            <person name="Manning J."/>
            <person name="Marabella R."/>
            <person name="Maru K."/>
            <person name="Matthews C."/>
            <person name="Mauceli E."/>
            <person name="Mccarthy M."/>
            <person name="Mcdonough S."/>
            <person name="Mcghee T."/>
            <person name="Meldrim J."/>
            <person name="Meneus L."/>
            <person name="Mesirov J."/>
            <person name="Mihalev A."/>
            <person name="Mihova T."/>
            <person name="Mikkelsen T."/>
            <person name="Mlenga V."/>
            <person name="Moru K."/>
            <person name="Mozes J."/>
            <person name="Mulrain L."/>
            <person name="Munson G."/>
            <person name="Naylor J."/>
            <person name="Newes C."/>
            <person name="Nguyen C."/>
            <person name="Nguyen N."/>
            <person name="Nguyen T."/>
            <person name="Nicol R."/>
            <person name="Nielsen C."/>
            <person name="Nizzari M."/>
            <person name="Norbu C."/>
            <person name="Norbu N."/>
            <person name="O'donnell P."/>
            <person name="Okoawo O."/>
            <person name="O'leary S."/>
            <person name="Omotosho B."/>
            <person name="O'neill K."/>
            <person name="Osman S."/>
            <person name="Parker S."/>
            <person name="Perrin D."/>
            <person name="Phunkhang P."/>
            <person name="Piqani B."/>
            <person name="Purcell S."/>
            <person name="Rachupka T."/>
            <person name="Ramasamy U."/>
            <person name="Rameau R."/>
            <person name="Ray V."/>
            <person name="Raymond C."/>
            <person name="Retta R."/>
            <person name="Richardson S."/>
            <person name="Rise C."/>
            <person name="Rodriguez J."/>
            <person name="Rogers J."/>
            <person name="Rogov P."/>
            <person name="Rutman M."/>
            <person name="Schupbach R."/>
            <person name="Seaman C."/>
            <person name="Settipalli S."/>
            <person name="Sharpe T."/>
            <person name="Sheridan J."/>
            <person name="Sherpa N."/>
            <person name="Shi J."/>
            <person name="Smirnov S."/>
            <person name="Smith C."/>
            <person name="Sougnez C."/>
            <person name="Spencer B."/>
            <person name="Stalker J."/>
            <person name="Stange-thomann N."/>
            <person name="Stavropoulos S."/>
            <person name="Stetson K."/>
            <person name="Stone C."/>
            <person name="Stone S."/>
            <person name="Stubbs M."/>
            <person name="Talamas J."/>
            <person name="Tchuinga P."/>
            <person name="Tenzing P."/>
            <person name="Tesfaye S."/>
            <person name="Theodore J."/>
            <person name="Thoulutsang Y."/>
            <person name="Topham K."/>
            <person name="Towey S."/>
            <person name="Tsamla T."/>
            <person name="Tsomo N."/>
            <person name="Vallee D."/>
            <person name="Vassiliev H."/>
            <person name="Venkataraman V."/>
            <person name="Vinson J."/>
            <person name="Vo A."/>
            <person name="Wade C."/>
            <person name="Wang S."/>
            <person name="Wangchuk T."/>
            <person name="Wangdi T."/>
            <person name="Whittaker C."/>
            <person name="Wilkinson J."/>
            <person name="Wu Y."/>
            <person name="Wyman D."/>
            <person name="Yadav S."/>
            <person name="Yang S."/>
            <person name="Yang X."/>
            <person name="Yeager S."/>
            <person name="Yee E."/>
            <person name="Young G."/>
            <person name="Zainoun J."/>
            <person name="Zembeck L."/>
            <person name="Zimmer A."/>
            <person name="Zody M."/>
            <person name="Lander E."/>
        </authorList>
    </citation>
    <scope>NUCLEOTIDE SEQUENCE [LARGE SCALE GENOMIC DNA]</scope>
</reference>
<evidence type="ECO:0000313" key="5">
    <source>
        <dbReference type="Proteomes" id="UP000007875"/>
    </source>
</evidence>
<keyword evidence="2" id="KW-0677">Repeat</keyword>
<keyword evidence="5" id="KW-1185">Reference proteome</keyword>
<dbReference type="GO" id="GO:0000421">
    <property type="term" value="C:autophagosome membrane"/>
    <property type="evidence" value="ECO:0007669"/>
    <property type="project" value="TreeGrafter"/>
</dbReference>
<dbReference type="InterPro" id="IPR001680">
    <property type="entry name" value="WD40_rpt"/>
</dbReference>
<proteinExistence type="predicted"/>
<protein>
    <submittedName>
        <fullName evidence="4">Uncharacterized protein</fullName>
    </submittedName>
</protein>
<feature type="repeat" description="WD" evidence="3">
    <location>
        <begin position="2"/>
        <end position="43"/>
    </location>
</feature>
<dbReference type="SUPFAM" id="SSF50978">
    <property type="entry name" value="WD40 repeat-like"/>
    <property type="match status" value="1"/>
</dbReference>